<dbReference type="EMBL" id="CAJVPP010000101">
    <property type="protein sequence ID" value="CAG8442719.1"/>
    <property type="molecule type" value="Genomic_DNA"/>
</dbReference>
<keyword evidence="3" id="KW-1185">Reference proteome</keyword>
<organism evidence="2 3">
    <name type="scientific">Funneliformis mosseae</name>
    <name type="common">Endomycorrhizal fungus</name>
    <name type="synonym">Glomus mosseae</name>
    <dbReference type="NCBI Taxonomy" id="27381"/>
    <lineage>
        <taxon>Eukaryota</taxon>
        <taxon>Fungi</taxon>
        <taxon>Fungi incertae sedis</taxon>
        <taxon>Mucoromycota</taxon>
        <taxon>Glomeromycotina</taxon>
        <taxon>Glomeromycetes</taxon>
        <taxon>Glomerales</taxon>
        <taxon>Glomeraceae</taxon>
        <taxon>Funneliformis</taxon>
    </lineage>
</organism>
<proteinExistence type="predicted"/>
<keyword evidence="1" id="KW-0732">Signal</keyword>
<dbReference type="PANTHER" id="PTHR33129:SF1">
    <property type="entry name" value="ATP-BINDING PROTEIN"/>
    <property type="match status" value="1"/>
</dbReference>
<feature type="chain" id="PRO_5040244150" evidence="1">
    <location>
        <begin position="23"/>
        <end position="320"/>
    </location>
</feature>
<dbReference type="AlphaFoldDB" id="A0A9N8V4M6"/>
<protein>
    <submittedName>
        <fullName evidence="2">16670_t:CDS:1</fullName>
    </submittedName>
</protein>
<comment type="caution">
    <text evidence="2">The sequence shown here is derived from an EMBL/GenBank/DDBJ whole genome shotgun (WGS) entry which is preliminary data.</text>
</comment>
<evidence type="ECO:0000256" key="1">
    <source>
        <dbReference type="SAM" id="SignalP"/>
    </source>
</evidence>
<dbReference type="Proteomes" id="UP000789375">
    <property type="component" value="Unassembled WGS sequence"/>
</dbReference>
<reference evidence="2" key="1">
    <citation type="submission" date="2021-06" db="EMBL/GenBank/DDBJ databases">
        <authorList>
            <person name="Kallberg Y."/>
            <person name="Tangrot J."/>
            <person name="Rosling A."/>
        </authorList>
    </citation>
    <scope>NUCLEOTIDE SEQUENCE</scope>
    <source>
        <strain evidence="2">87-6 pot B 2015</strain>
    </source>
</reference>
<name>A0A9N8V4M6_FUNMO</name>
<dbReference type="PANTHER" id="PTHR33129">
    <property type="entry name" value="PROTEIN KINASE DOMAIN-CONTAINING PROTEIN-RELATED"/>
    <property type="match status" value="1"/>
</dbReference>
<evidence type="ECO:0000313" key="2">
    <source>
        <dbReference type="EMBL" id="CAG8442719.1"/>
    </source>
</evidence>
<dbReference type="InterPro" id="IPR052980">
    <property type="entry name" value="Crinkler_effector"/>
</dbReference>
<accession>A0A9N8V4M6</accession>
<gene>
    <name evidence="2" type="ORF">FMOSSE_LOCUS941</name>
</gene>
<sequence length="320" mass="36689">MKFSAIILLMVALLAPIKPVDGIIYKINSTQVADVAFPKDCIEKFGDEGANIFWNALKDKNVERGEFLQLPEGIHFLGDKDEVSILGNPDVRKTLFGYYLISQNIIVTIYNHHALKSKNSDAWHIVDGKKPVKANDITILLCSPRKDIYREFDKFRFLTIRIMPVWKRKEIDDCRDKIFIYADEEDHQKQLDKAIKKCNMDIFNYIGDSTGTDVSHKLVHIYINFPFTYEEVVKDENEMDLDLVQVIFMLDRDGTNLRTETFLSLKSGISNSLLGISFEQIAHQVLRDGGIFKTHSLGFNDIEETSLLTGRMTFLKVISV</sequence>
<feature type="signal peptide" evidence="1">
    <location>
        <begin position="1"/>
        <end position="22"/>
    </location>
</feature>
<evidence type="ECO:0000313" key="3">
    <source>
        <dbReference type="Proteomes" id="UP000789375"/>
    </source>
</evidence>